<reference evidence="3" key="1">
    <citation type="journal article" date="2019" name="Int. J. Syst. Evol. Microbiol.">
        <title>The Global Catalogue of Microorganisms (GCM) 10K type strain sequencing project: providing services to taxonomists for standard genome sequencing and annotation.</title>
        <authorList>
            <consortium name="The Broad Institute Genomics Platform"/>
            <consortium name="The Broad Institute Genome Sequencing Center for Infectious Disease"/>
            <person name="Wu L."/>
            <person name="Ma J."/>
        </authorList>
    </citation>
    <scope>NUCLEOTIDE SEQUENCE [LARGE SCALE GENOMIC DNA]</scope>
    <source>
        <strain evidence="3">CGMCC 4.7237</strain>
    </source>
</reference>
<evidence type="ECO:0000313" key="3">
    <source>
        <dbReference type="Proteomes" id="UP001595765"/>
    </source>
</evidence>
<name>A0ABV8HPD1_9ACTN</name>
<dbReference type="RefSeq" id="WP_386430577.1">
    <property type="nucleotide sequence ID" value="NZ_JBHSBB010000013.1"/>
</dbReference>
<gene>
    <name evidence="2" type="ORF">ACFO3J_18655</name>
</gene>
<dbReference type="InterPro" id="IPR016040">
    <property type="entry name" value="NAD(P)-bd_dom"/>
</dbReference>
<dbReference type="EMBL" id="JBHSBB010000013">
    <property type="protein sequence ID" value="MFC4033486.1"/>
    <property type="molecule type" value="Genomic_DNA"/>
</dbReference>
<dbReference type="PANTHER" id="PTHR43162:SF1">
    <property type="entry name" value="PRESTALK A DIFFERENTIATION PROTEIN A"/>
    <property type="match status" value="1"/>
</dbReference>
<feature type="domain" description="NAD(P)-binding" evidence="1">
    <location>
        <begin position="7"/>
        <end position="137"/>
    </location>
</feature>
<keyword evidence="3" id="KW-1185">Reference proteome</keyword>
<dbReference type="Gene3D" id="3.40.50.720">
    <property type="entry name" value="NAD(P)-binding Rossmann-like Domain"/>
    <property type="match status" value="1"/>
</dbReference>
<evidence type="ECO:0000259" key="1">
    <source>
        <dbReference type="Pfam" id="PF13460"/>
    </source>
</evidence>
<dbReference type="Pfam" id="PF13460">
    <property type="entry name" value="NAD_binding_10"/>
    <property type="match status" value="1"/>
</dbReference>
<proteinExistence type="predicted"/>
<accession>A0ABV8HPD1</accession>
<dbReference type="SUPFAM" id="SSF51735">
    <property type="entry name" value="NAD(P)-binding Rossmann-fold domains"/>
    <property type="match status" value="1"/>
</dbReference>
<comment type="caution">
    <text evidence="2">The sequence shown here is derived from an EMBL/GenBank/DDBJ whole genome shotgun (WGS) entry which is preliminary data.</text>
</comment>
<dbReference type="Proteomes" id="UP001595765">
    <property type="component" value="Unassembled WGS sequence"/>
</dbReference>
<evidence type="ECO:0000313" key="2">
    <source>
        <dbReference type="EMBL" id="MFC4033486.1"/>
    </source>
</evidence>
<organism evidence="2 3">
    <name type="scientific">Streptomyces polygonati</name>
    <dbReference type="NCBI Taxonomy" id="1617087"/>
    <lineage>
        <taxon>Bacteria</taxon>
        <taxon>Bacillati</taxon>
        <taxon>Actinomycetota</taxon>
        <taxon>Actinomycetes</taxon>
        <taxon>Kitasatosporales</taxon>
        <taxon>Streptomycetaceae</taxon>
        <taxon>Streptomyces</taxon>
    </lineage>
</organism>
<dbReference type="InterPro" id="IPR036291">
    <property type="entry name" value="NAD(P)-bd_dom_sf"/>
</dbReference>
<sequence>MKILVTGATGTVGKEVAEQLYEQGHEVRALVRNPAKADLPGDVDVVTGDLTEPDDVRRALTGMNRAFLNMADDDGAAFASVAGEMDLRHVALLSSFTVSVRLPSGPDNVVTARHATGERLLGEAGVPSTFLRAAGFDYNVLLWAESLSDGVVRTPFPDIRLPVVHPGDIAACAAAALSAEKPPVGVFSITGPEPLSTRDQVRTLSELTDRPVSVEQMTISEAVDEAFPAGTPQFVSMSVLETLGLGGQAAALPVSDDVAILTGRPPRDFRQWATENLASFG</sequence>
<dbReference type="PANTHER" id="PTHR43162">
    <property type="match status" value="1"/>
</dbReference>
<dbReference type="InterPro" id="IPR051604">
    <property type="entry name" value="Ergot_Alk_Oxidoreductase"/>
</dbReference>
<protein>
    <submittedName>
        <fullName evidence="2">SDR family oxidoreductase</fullName>
    </submittedName>
</protein>